<dbReference type="STRING" id="109376.A0A0D3AP04"/>
<dbReference type="HOGENOM" id="CLU_1279242_0_0_1"/>
<dbReference type="Proteomes" id="UP000032141">
    <property type="component" value="Chromosome C2"/>
</dbReference>
<organism evidence="1 2">
    <name type="scientific">Brassica oleracea var. oleracea</name>
    <dbReference type="NCBI Taxonomy" id="109376"/>
    <lineage>
        <taxon>Eukaryota</taxon>
        <taxon>Viridiplantae</taxon>
        <taxon>Streptophyta</taxon>
        <taxon>Embryophyta</taxon>
        <taxon>Tracheophyta</taxon>
        <taxon>Spermatophyta</taxon>
        <taxon>Magnoliopsida</taxon>
        <taxon>eudicotyledons</taxon>
        <taxon>Gunneridae</taxon>
        <taxon>Pentapetalae</taxon>
        <taxon>rosids</taxon>
        <taxon>malvids</taxon>
        <taxon>Brassicales</taxon>
        <taxon>Brassicaceae</taxon>
        <taxon>Brassiceae</taxon>
        <taxon>Brassica</taxon>
    </lineage>
</organism>
<accession>A0A0D3AP04</accession>
<evidence type="ECO:0000313" key="1">
    <source>
        <dbReference type="EnsemblPlants" id="Bo2g061050.1"/>
    </source>
</evidence>
<reference evidence="1" key="2">
    <citation type="submission" date="2015-03" db="UniProtKB">
        <authorList>
            <consortium name="EnsemblPlants"/>
        </authorList>
    </citation>
    <scope>IDENTIFICATION</scope>
</reference>
<dbReference type="Gene3D" id="1.10.20.10">
    <property type="entry name" value="Histone, subunit A"/>
    <property type="match status" value="1"/>
</dbReference>
<evidence type="ECO:0000313" key="2">
    <source>
        <dbReference type="Proteomes" id="UP000032141"/>
    </source>
</evidence>
<dbReference type="eggNOG" id="KOG1756">
    <property type="taxonomic scope" value="Eukaryota"/>
</dbReference>
<dbReference type="AlphaFoldDB" id="A0A0D3AP04"/>
<keyword evidence="2" id="KW-1185">Reference proteome</keyword>
<protein>
    <submittedName>
        <fullName evidence="1">Uncharacterized protein</fullName>
    </submittedName>
</protein>
<dbReference type="EnsemblPlants" id="Bo2g061050.1">
    <property type="protein sequence ID" value="Bo2g061050.1"/>
    <property type="gene ID" value="Bo2g061050"/>
</dbReference>
<reference evidence="1 2" key="1">
    <citation type="journal article" date="2014" name="Genome Biol.">
        <title>Transcriptome and methylome profiling reveals relics of genome dominance in the mesopolyploid Brassica oleracea.</title>
        <authorList>
            <person name="Parkin I.A."/>
            <person name="Koh C."/>
            <person name="Tang H."/>
            <person name="Robinson S.J."/>
            <person name="Kagale S."/>
            <person name="Clarke W.E."/>
            <person name="Town C.D."/>
            <person name="Nixon J."/>
            <person name="Krishnakumar V."/>
            <person name="Bidwell S.L."/>
            <person name="Denoeud F."/>
            <person name="Belcram H."/>
            <person name="Links M.G."/>
            <person name="Just J."/>
            <person name="Clarke C."/>
            <person name="Bender T."/>
            <person name="Huebert T."/>
            <person name="Mason A.S."/>
            <person name="Pires J.C."/>
            <person name="Barker G."/>
            <person name="Moore J."/>
            <person name="Walley P.G."/>
            <person name="Manoli S."/>
            <person name="Batley J."/>
            <person name="Edwards D."/>
            <person name="Nelson M.N."/>
            <person name="Wang X."/>
            <person name="Paterson A.H."/>
            <person name="King G."/>
            <person name="Bancroft I."/>
            <person name="Chalhoub B."/>
            <person name="Sharpe A.G."/>
        </authorList>
    </citation>
    <scope>NUCLEOTIDE SEQUENCE</scope>
    <source>
        <strain evidence="1 2">cv. TO1000</strain>
    </source>
</reference>
<name>A0A0D3AP04_BRAOL</name>
<dbReference type="GO" id="GO:0046982">
    <property type="term" value="F:protein heterodimerization activity"/>
    <property type="evidence" value="ECO:0007669"/>
    <property type="project" value="InterPro"/>
</dbReference>
<sequence>MTRASWLEHRSLWSQWRRNRQLRRNFHRTDHRRPPSPPSLNRLPAPLSYIAINLKKVFIFSLEIITKRAIEKLKLLNEVLVVAEENVVKRQELIKSSYADWVMRRSLRTCIKNLFGSDGVTRSSEAGESCRRKNSVSMSVKAGLHFPLGRITRNLKKYVIMYGSGAPVYLAAILRYLHHEGETCHIQTDLGGVGRATSFEVGDQKGRGCHGWIMVL</sequence>
<dbReference type="Gramene" id="Bo2g061050.1">
    <property type="protein sequence ID" value="Bo2g061050.1"/>
    <property type="gene ID" value="Bo2g061050"/>
</dbReference>
<proteinExistence type="predicted"/>
<dbReference type="OMA" id="LEHRSLW"/>
<dbReference type="InterPro" id="IPR009072">
    <property type="entry name" value="Histone-fold"/>
</dbReference>
<dbReference type="SUPFAM" id="SSF47113">
    <property type="entry name" value="Histone-fold"/>
    <property type="match status" value="1"/>
</dbReference>